<evidence type="ECO:0000313" key="3">
    <source>
        <dbReference type="Proteomes" id="UP001623348"/>
    </source>
</evidence>
<feature type="compositionally biased region" description="Basic and acidic residues" evidence="1">
    <location>
        <begin position="58"/>
        <end position="77"/>
    </location>
</feature>
<organism evidence="2 3">
    <name type="scientific">Grus japonensis</name>
    <name type="common">Japanese crane</name>
    <name type="synonym">Red-crowned crane</name>
    <dbReference type="NCBI Taxonomy" id="30415"/>
    <lineage>
        <taxon>Eukaryota</taxon>
        <taxon>Metazoa</taxon>
        <taxon>Chordata</taxon>
        <taxon>Craniata</taxon>
        <taxon>Vertebrata</taxon>
        <taxon>Euteleostomi</taxon>
        <taxon>Archelosauria</taxon>
        <taxon>Archosauria</taxon>
        <taxon>Dinosauria</taxon>
        <taxon>Saurischia</taxon>
        <taxon>Theropoda</taxon>
        <taxon>Coelurosauria</taxon>
        <taxon>Aves</taxon>
        <taxon>Neognathae</taxon>
        <taxon>Neoaves</taxon>
        <taxon>Gruiformes</taxon>
        <taxon>Gruidae</taxon>
        <taxon>Grus</taxon>
    </lineage>
</organism>
<protein>
    <submittedName>
        <fullName evidence="2">Epimerase family protein SDR39U1</fullName>
    </submittedName>
</protein>
<keyword evidence="3" id="KW-1185">Reference proteome</keyword>
<evidence type="ECO:0000313" key="2">
    <source>
        <dbReference type="EMBL" id="GAB0207045.1"/>
    </source>
</evidence>
<dbReference type="Proteomes" id="UP001623348">
    <property type="component" value="Unassembled WGS sequence"/>
</dbReference>
<comment type="caution">
    <text evidence="2">The sequence shown here is derived from an EMBL/GenBank/DDBJ whole genome shotgun (WGS) entry which is preliminary data.</text>
</comment>
<accession>A0ABC9YCN1</accession>
<proteinExistence type="predicted"/>
<dbReference type="EMBL" id="BAAFJT010000155">
    <property type="protein sequence ID" value="GAB0207045.1"/>
    <property type="molecule type" value="Genomic_DNA"/>
</dbReference>
<dbReference type="AlphaFoldDB" id="A0ABC9YCN1"/>
<feature type="region of interest" description="Disordered" evidence="1">
    <location>
        <begin position="57"/>
        <end position="90"/>
    </location>
</feature>
<feature type="region of interest" description="Disordered" evidence="1">
    <location>
        <begin position="1"/>
        <end position="34"/>
    </location>
</feature>
<gene>
    <name evidence="2" type="ORF">GRJ2_003170100</name>
</gene>
<sequence length="182" mass="19312">MASVRRCQKLPPCQTEPVPASSKMDPPLAKAETISNGGSASVITYLRKGKNCCATAAGREEQEKCERNNHADTKVSEEGGGGGGPGARAEIPLQPMVKTIVRQVVPLQPMEVHSGADIHPAAHGGPHKGAGVCALKEAVTPWRLCAGAGSWQELRPRREEQSVPEGLYPMERTHAGAVHEEL</sequence>
<reference evidence="2 3" key="1">
    <citation type="submission" date="2024-06" db="EMBL/GenBank/DDBJ databases">
        <title>The draft genome of Grus japonensis, version 3.</title>
        <authorList>
            <person name="Nabeshima K."/>
            <person name="Suzuki S."/>
            <person name="Onuma M."/>
        </authorList>
    </citation>
    <scope>NUCLEOTIDE SEQUENCE [LARGE SCALE GENOMIC DNA]</scope>
    <source>
        <strain evidence="2 3">451A</strain>
    </source>
</reference>
<name>A0ABC9YCN1_GRUJA</name>
<evidence type="ECO:0000256" key="1">
    <source>
        <dbReference type="SAM" id="MobiDB-lite"/>
    </source>
</evidence>